<proteinExistence type="inferred from homology"/>
<dbReference type="CDD" id="cd06171">
    <property type="entry name" value="Sigma70_r4"/>
    <property type="match status" value="1"/>
</dbReference>
<dbReference type="InterPro" id="IPR036388">
    <property type="entry name" value="WH-like_DNA-bd_sf"/>
</dbReference>
<evidence type="ECO:0000256" key="1">
    <source>
        <dbReference type="ARBA" id="ARBA00010641"/>
    </source>
</evidence>
<evidence type="ECO:0000259" key="5">
    <source>
        <dbReference type="Pfam" id="PF04542"/>
    </source>
</evidence>
<gene>
    <name evidence="7" type="ORF">AZF04_12985</name>
</gene>
<dbReference type="GO" id="GO:0003677">
    <property type="term" value="F:DNA binding"/>
    <property type="evidence" value="ECO:0007669"/>
    <property type="project" value="InterPro"/>
</dbReference>
<dbReference type="EMBL" id="LTAO01000039">
    <property type="protein sequence ID" value="KYG26108.1"/>
    <property type="molecule type" value="Genomic_DNA"/>
</dbReference>
<dbReference type="Pfam" id="PF04542">
    <property type="entry name" value="Sigma70_r2"/>
    <property type="match status" value="1"/>
</dbReference>
<dbReference type="InterPro" id="IPR007627">
    <property type="entry name" value="RNA_pol_sigma70_r2"/>
</dbReference>
<evidence type="ECO:0000256" key="2">
    <source>
        <dbReference type="ARBA" id="ARBA00023015"/>
    </source>
</evidence>
<organism evidence="7 8">
    <name type="scientific">Alkalihalobacillus trypoxylicola</name>
    <dbReference type="NCBI Taxonomy" id="519424"/>
    <lineage>
        <taxon>Bacteria</taxon>
        <taxon>Bacillati</taxon>
        <taxon>Bacillota</taxon>
        <taxon>Bacilli</taxon>
        <taxon>Bacillales</taxon>
        <taxon>Bacillaceae</taxon>
        <taxon>Alkalihalobacillus</taxon>
    </lineage>
</organism>
<evidence type="ECO:0000313" key="8">
    <source>
        <dbReference type="Proteomes" id="UP000075806"/>
    </source>
</evidence>
<reference evidence="7" key="1">
    <citation type="submission" date="2016-02" db="EMBL/GenBank/DDBJ databases">
        <title>Genome sequence of Bacillus trypoxylicola KCTC 13244(T).</title>
        <authorList>
            <person name="Jeong H."/>
            <person name="Park S.-H."/>
            <person name="Choi S.-K."/>
        </authorList>
    </citation>
    <scope>NUCLEOTIDE SEQUENCE [LARGE SCALE GENOMIC DNA]</scope>
    <source>
        <strain evidence="7">KCTC 13244</strain>
    </source>
</reference>
<dbReference type="InterPro" id="IPR014284">
    <property type="entry name" value="RNA_pol_sigma-70_dom"/>
</dbReference>
<feature type="domain" description="RNA polymerase sigma-70 region 2" evidence="5">
    <location>
        <begin position="15"/>
        <end position="82"/>
    </location>
</feature>
<dbReference type="AlphaFoldDB" id="A0A161PDP3"/>
<sequence>MLDYINGNKDALEKLYEQLQKPLYSFLFRYTRDEQLSMDIVQDTFEQLQKKKNYFDSTKGRVQSYLFQIAYRLMLNKLNRRKKWQSILPYLTPMTPLFTNDDQMTIQEALLKLPEKQRAVIILAYYHDLNQEDISSILSIPKGTVKSRLHTAILRLKELLKEDYL</sequence>
<feature type="domain" description="RNA polymerase sigma factor 70 region 4 type 2" evidence="6">
    <location>
        <begin position="105"/>
        <end position="156"/>
    </location>
</feature>
<dbReference type="PANTHER" id="PTHR43133">
    <property type="entry name" value="RNA POLYMERASE ECF-TYPE SIGMA FACTO"/>
    <property type="match status" value="1"/>
</dbReference>
<dbReference type="NCBIfam" id="TIGR02937">
    <property type="entry name" value="sigma70-ECF"/>
    <property type="match status" value="1"/>
</dbReference>
<evidence type="ECO:0000256" key="4">
    <source>
        <dbReference type="ARBA" id="ARBA00023163"/>
    </source>
</evidence>
<accession>A0A161PDP3</accession>
<keyword evidence="3" id="KW-0731">Sigma factor</keyword>
<dbReference type="InterPro" id="IPR039425">
    <property type="entry name" value="RNA_pol_sigma-70-like"/>
</dbReference>
<dbReference type="Gene3D" id="1.10.10.10">
    <property type="entry name" value="Winged helix-like DNA-binding domain superfamily/Winged helix DNA-binding domain"/>
    <property type="match status" value="1"/>
</dbReference>
<dbReference type="SUPFAM" id="SSF88659">
    <property type="entry name" value="Sigma3 and sigma4 domains of RNA polymerase sigma factors"/>
    <property type="match status" value="1"/>
</dbReference>
<keyword evidence="4" id="KW-0804">Transcription</keyword>
<dbReference type="Pfam" id="PF08281">
    <property type="entry name" value="Sigma70_r4_2"/>
    <property type="match status" value="1"/>
</dbReference>
<dbReference type="RefSeq" id="WP_061950284.1">
    <property type="nucleotide sequence ID" value="NZ_LTAO01000039.1"/>
</dbReference>
<keyword evidence="2" id="KW-0805">Transcription regulation</keyword>
<keyword evidence="8" id="KW-1185">Reference proteome</keyword>
<dbReference type="InterPro" id="IPR013325">
    <property type="entry name" value="RNA_pol_sigma_r2"/>
</dbReference>
<dbReference type="InterPro" id="IPR013324">
    <property type="entry name" value="RNA_pol_sigma_r3/r4-like"/>
</dbReference>
<evidence type="ECO:0000313" key="7">
    <source>
        <dbReference type="EMBL" id="KYG26108.1"/>
    </source>
</evidence>
<comment type="similarity">
    <text evidence="1">Belongs to the sigma-70 factor family. ECF subfamily.</text>
</comment>
<dbReference type="STRING" id="519424.AZF04_12985"/>
<evidence type="ECO:0000256" key="3">
    <source>
        <dbReference type="ARBA" id="ARBA00023082"/>
    </source>
</evidence>
<dbReference type="SUPFAM" id="SSF88946">
    <property type="entry name" value="Sigma2 domain of RNA polymerase sigma factors"/>
    <property type="match status" value="1"/>
</dbReference>
<dbReference type="GO" id="GO:0016987">
    <property type="term" value="F:sigma factor activity"/>
    <property type="evidence" value="ECO:0007669"/>
    <property type="project" value="UniProtKB-KW"/>
</dbReference>
<dbReference type="Gene3D" id="1.10.1740.10">
    <property type="match status" value="1"/>
</dbReference>
<evidence type="ECO:0000259" key="6">
    <source>
        <dbReference type="Pfam" id="PF08281"/>
    </source>
</evidence>
<dbReference type="InterPro" id="IPR013249">
    <property type="entry name" value="RNA_pol_sigma70_r4_t2"/>
</dbReference>
<name>A0A161PDP3_9BACI</name>
<dbReference type="OrthoDB" id="3472490at2"/>
<dbReference type="PANTHER" id="PTHR43133:SF62">
    <property type="entry name" value="RNA POLYMERASE SIGMA FACTOR SIGZ"/>
    <property type="match status" value="1"/>
</dbReference>
<dbReference type="Proteomes" id="UP000075806">
    <property type="component" value="Unassembled WGS sequence"/>
</dbReference>
<comment type="caution">
    <text evidence="7">The sequence shown here is derived from an EMBL/GenBank/DDBJ whole genome shotgun (WGS) entry which is preliminary data.</text>
</comment>
<protein>
    <submittedName>
        <fullName evidence="7">RNA polymerase subunit sigma-70</fullName>
    </submittedName>
</protein>
<dbReference type="GO" id="GO:0006352">
    <property type="term" value="P:DNA-templated transcription initiation"/>
    <property type="evidence" value="ECO:0007669"/>
    <property type="project" value="InterPro"/>
</dbReference>